<keyword evidence="3" id="KW-1185">Reference proteome</keyword>
<comment type="caution">
    <text evidence="2">The sequence shown here is derived from an EMBL/GenBank/DDBJ whole genome shotgun (WGS) entry which is preliminary data.</text>
</comment>
<dbReference type="Proteomes" id="UP000182661">
    <property type="component" value="Unassembled WGS sequence"/>
</dbReference>
<evidence type="ECO:0000313" key="2">
    <source>
        <dbReference type="EMBL" id="OJF96791.1"/>
    </source>
</evidence>
<organism evidence="2 3">
    <name type="scientific">Pararhizobium antarcticum</name>
    <dbReference type="NCBI Taxonomy" id="1798805"/>
    <lineage>
        <taxon>Bacteria</taxon>
        <taxon>Pseudomonadati</taxon>
        <taxon>Pseudomonadota</taxon>
        <taxon>Alphaproteobacteria</taxon>
        <taxon>Hyphomicrobiales</taxon>
        <taxon>Rhizobiaceae</taxon>
        <taxon>Rhizobium/Agrobacterium group</taxon>
        <taxon>Pararhizobium</taxon>
    </lineage>
</organism>
<dbReference type="EMBL" id="LSRP01000085">
    <property type="protein sequence ID" value="OJF96791.1"/>
    <property type="molecule type" value="Genomic_DNA"/>
</dbReference>
<feature type="transmembrane region" description="Helical" evidence="1">
    <location>
        <begin position="21"/>
        <end position="44"/>
    </location>
</feature>
<evidence type="ECO:0000256" key="1">
    <source>
        <dbReference type="SAM" id="Phobius"/>
    </source>
</evidence>
<dbReference type="AlphaFoldDB" id="A0A657LS33"/>
<keyword evidence="1" id="KW-0472">Membrane</keyword>
<keyword evidence="1" id="KW-1133">Transmembrane helix</keyword>
<gene>
    <name evidence="2" type="ORF">AX760_02670</name>
</gene>
<reference evidence="2 3" key="1">
    <citation type="submission" date="2016-02" db="EMBL/GenBank/DDBJ databases">
        <title>Genome sequencing of a beta-galactosidase producing bacteria Rhizobium sp. 59.</title>
        <authorList>
            <person name="Wang D."/>
            <person name="Kot W."/>
            <person name="Qin Y."/>
            <person name="Hansen L."/>
            <person name="Naqvi K."/>
            <person name="Rensing C."/>
        </authorList>
    </citation>
    <scope>NUCLEOTIDE SEQUENCE [LARGE SCALE GENOMIC DNA]</scope>
    <source>
        <strain evidence="2 3">59</strain>
    </source>
</reference>
<name>A0A657LS33_9HYPH</name>
<evidence type="ECO:0008006" key="4">
    <source>
        <dbReference type="Google" id="ProtNLM"/>
    </source>
</evidence>
<proteinExistence type="predicted"/>
<feature type="transmembrane region" description="Helical" evidence="1">
    <location>
        <begin position="114"/>
        <end position="134"/>
    </location>
</feature>
<protein>
    <recommendedName>
        <fullName evidence="4">Transmembrane protein</fullName>
    </recommendedName>
</protein>
<sequence>MGLDHEIGATRRAARPMRWRAHLALGTIAIGMLMTMGVGTQAAAEPQPATTLGAALTTSAAAGTAGAAMAGAHSSAWRTTESMADRSMHTGGIPAVEGASLVELSRASSAERHIQIGMLLIIVSLMAATSFSLWRWQLRGLISEAAHHDA</sequence>
<evidence type="ECO:0000313" key="3">
    <source>
        <dbReference type="Proteomes" id="UP000182661"/>
    </source>
</evidence>
<keyword evidence="1" id="KW-0812">Transmembrane</keyword>
<accession>A0A657LS33</accession>